<dbReference type="EMBL" id="JABAYA010000069">
    <property type="protein sequence ID" value="KAF7726919.1"/>
    <property type="molecule type" value="Genomic_DNA"/>
</dbReference>
<feature type="transmembrane region" description="Helical" evidence="1">
    <location>
        <begin position="12"/>
        <end position="33"/>
    </location>
</feature>
<feature type="transmembrane region" description="Helical" evidence="1">
    <location>
        <begin position="70"/>
        <end position="91"/>
    </location>
</feature>
<keyword evidence="1" id="KW-1133">Transmembrane helix</keyword>
<gene>
    <name evidence="2" type="ORF">EC973_008214</name>
</gene>
<evidence type="ECO:0000313" key="3">
    <source>
        <dbReference type="Proteomes" id="UP000605846"/>
    </source>
</evidence>
<sequence length="629" mass="70056">MVLVSQWVASAMYVIIQVAARASLFALWSLLAFRINRVSLVYWLGQRDLVDKVLTMLRPMAAIGQRSRRYVPLMVLLVAVDIFLGILNPLLSHIYSPRSVLVDTGEHIYSTTYVYATKRAPSYQDLGAIGNEPINGLAMLMNYTCKSLLQNCTLTKELAGVHMSQPEALEEIPANPSQFTDRLILDNQIYPVFSRRWGRIQVEPLIAEAGFLIDQFGGYQKIDLLQRTSSDRRQMERVAVYTRDPTFSLEDFRDLSKSISIGRGIMYVPDGSAGGYLPTNYSTIAETPIKYMWSPVYDPTASWNHSSMSAVLYQADDDPQNFTIMIELEVKQSRIFTKDTYQDSQFASIHKHIPSGMDESIISGIFRERCNNISHVPRENNNTVAYMRLFSEADSFGVSVVQLAQYSTKQATGFSFTTLKTTGRIRAFRRPKSCIPQNVDMGLSEPYYNFIAKEDGSDPNRCARYQTLAFDAVTKSRTLIDQSPSILAVSHRLALPALASLFGSTPDIPGLMASFATNTLLEGAIQVHGSHVTLATGVLLEAGFWVAFGVIVAVSIGVLILSSYIMPLYFRSSLYNVLRMTVTGDPSPRAEIGLHMDEDKKKTTLTVNGAELESAEAPMDSVYKRKSAS</sequence>
<feature type="transmembrane region" description="Helical" evidence="1">
    <location>
        <begin position="544"/>
        <end position="570"/>
    </location>
</feature>
<name>A0A8H7BST1_9FUNG</name>
<keyword evidence="3" id="KW-1185">Reference proteome</keyword>
<evidence type="ECO:0000313" key="2">
    <source>
        <dbReference type="EMBL" id="KAF7726919.1"/>
    </source>
</evidence>
<comment type="caution">
    <text evidence="2">The sequence shown here is derived from an EMBL/GenBank/DDBJ whole genome shotgun (WGS) entry which is preliminary data.</text>
</comment>
<organism evidence="2 3">
    <name type="scientific">Apophysomyces ossiformis</name>
    <dbReference type="NCBI Taxonomy" id="679940"/>
    <lineage>
        <taxon>Eukaryota</taxon>
        <taxon>Fungi</taxon>
        <taxon>Fungi incertae sedis</taxon>
        <taxon>Mucoromycota</taxon>
        <taxon>Mucoromycotina</taxon>
        <taxon>Mucoromycetes</taxon>
        <taxon>Mucorales</taxon>
        <taxon>Mucorineae</taxon>
        <taxon>Mucoraceae</taxon>
        <taxon>Apophysomyces</taxon>
    </lineage>
</organism>
<protein>
    <submittedName>
        <fullName evidence="2">Uncharacterized protein</fullName>
    </submittedName>
</protein>
<accession>A0A8H7BST1</accession>
<proteinExistence type="predicted"/>
<keyword evidence="1" id="KW-0812">Transmembrane</keyword>
<dbReference type="AlphaFoldDB" id="A0A8H7BST1"/>
<evidence type="ECO:0000256" key="1">
    <source>
        <dbReference type="SAM" id="Phobius"/>
    </source>
</evidence>
<reference evidence="2" key="1">
    <citation type="submission" date="2020-01" db="EMBL/GenBank/DDBJ databases">
        <title>Genome Sequencing of Three Apophysomyces-Like Fungal Strains Confirms a Novel Fungal Genus in the Mucoromycota with divergent Burkholderia-like Endosymbiotic Bacteria.</title>
        <authorList>
            <person name="Stajich J.E."/>
            <person name="Macias A.M."/>
            <person name="Carter-House D."/>
            <person name="Lovett B."/>
            <person name="Kasson L.R."/>
            <person name="Berry K."/>
            <person name="Grigoriev I."/>
            <person name="Chang Y."/>
            <person name="Spatafora J."/>
            <person name="Kasson M.T."/>
        </authorList>
    </citation>
    <scope>NUCLEOTIDE SEQUENCE</scope>
    <source>
        <strain evidence="2">NRRL A-21654</strain>
    </source>
</reference>
<keyword evidence="1" id="KW-0472">Membrane</keyword>
<dbReference type="Proteomes" id="UP000605846">
    <property type="component" value="Unassembled WGS sequence"/>
</dbReference>